<dbReference type="OrthoDB" id="10021397at2759"/>
<dbReference type="Gene3D" id="1.20.1250.20">
    <property type="entry name" value="MFS general substrate transporter like domains"/>
    <property type="match status" value="1"/>
</dbReference>
<protein>
    <submittedName>
        <fullName evidence="8">MFS general substrate transporter</fullName>
    </submittedName>
</protein>
<evidence type="ECO:0000313" key="9">
    <source>
        <dbReference type="Proteomes" id="UP000799291"/>
    </source>
</evidence>
<evidence type="ECO:0000256" key="2">
    <source>
        <dbReference type="ARBA" id="ARBA00022448"/>
    </source>
</evidence>
<dbReference type="AlphaFoldDB" id="A0A6G1JAY8"/>
<dbReference type="GO" id="GO:0022857">
    <property type="term" value="F:transmembrane transporter activity"/>
    <property type="evidence" value="ECO:0007669"/>
    <property type="project" value="InterPro"/>
</dbReference>
<evidence type="ECO:0000259" key="7">
    <source>
        <dbReference type="PROSITE" id="PS50850"/>
    </source>
</evidence>
<dbReference type="EMBL" id="MU005575">
    <property type="protein sequence ID" value="KAF2687578.1"/>
    <property type="molecule type" value="Genomic_DNA"/>
</dbReference>
<dbReference type="PANTHER" id="PTHR23501">
    <property type="entry name" value="MAJOR FACILITATOR SUPERFAMILY"/>
    <property type="match status" value="1"/>
</dbReference>
<evidence type="ECO:0000256" key="1">
    <source>
        <dbReference type="ARBA" id="ARBA00004141"/>
    </source>
</evidence>
<evidence type="ECO:0000313" key="8">
    <source>
        <dbReference type="EMBL" id="KAF2687578.1"/>
    </source>
</evidence>
<dbReference type="SUPFAM" id="SSF103473">
    <property type="entry name" value="MFS general substrate transporter"/>
    <property type="match status" value="1"/>
</dbReference>
<reference evidence="8" key="1">
    <citation type="journal article" date="2020" name="Stud. Mycol.">
        <title>101 Dothideomycetes genomes: a test case for predicting lifestyles and emergence of pathogens.</title>
        <authorList>
            <person name="Haridas S."/>
            <person name="Albert R."/>
            <person name="Binder M."/>
            <person name="Bloem J."/>
            <person name="Labutti K."/>
            <person name="Salamov A."/>
            <person name="Andreopoulos B."/>
            <person name="Baker S."/>
            <person name="Barry K."/>
            <person name="Bills G."/>
            <person name="Bluhm B."/>
            <person name="Cannon C."/>
            <person name="Castanera R."/>
            <person name="Culley D."/>
            <person name="Daum C."/>
            <person name="Ezra D."/>
            <person name="Gonzalez J."/>
            <person name="Henrissat B."/>
            <person name="Kuo A."/>
            <person name="Liang C."/>
            <person name="Lipzen A."/>
            <person name="Lutzoni F."/>
            <person name="Magnuson J."/>
            <person name="Mondo S."/>
            <person name="Nolan M."/>
            <person name="Ohm R."/>
            <person name="Pangilinan J."/>
            <person name="Park H.-J."/>
            <person name="Ramirez L."/>
            <person name="Alfaro M."/>
            <person name="Sun H."/>
            <person name="Tritt A."/>
            <person name="Yoshinaga Y."/>
            <person name="Zwiers L.-H."/>
            <person name="Turgeon B."/>
            <person name="Goodwin S."/>
            <person name="Spatafora J."/>
            <person name="Crous P."/>
            <person name="Grigoriev I."/>
        </authorList>
    </citation>
    <scope>NUCLEOTIDE SEQUENCE</scope>
    <source>
        <strain evidence="8">CBS 122367</strain>
    </source>
</reference>
<dbReference type="InterPro" id="IPR020846">
    <property type="entry name" value="MFS_dom"/>
</dbReference>
<evidence type="ECO:0000256" key="5">
    <source>
        <dbReference type="ARBA" id="ARBA00023136"/>
    </source>
</evidence>
<dbReference type="PANTHER" id="PTHR23501:SF187">
    <property type="entry name" value="MAJOR FACILITATOR SUPERFAMILY (MFS) PROFILE DOMAIN-CONTAINING PROTEIN"/>
    <property type="match status" value="1"/>
</dbReference>
<evidence type="ECO:0000256" key="6">
    <source>
        <dbReference type="ARBA" id="ARBA00023180"/>
    </source>
</evidence>
<dbReference type="GO" id="GO:0005886">
    <property type="term" value="C:plasma membrane"/>
    <property type="evidence" value="ECO:0007669"/>
    <property type="project" value="TreeGrafter"/>
</dbReference>
<organism evidence="8 9">
    <name type="scientific">Lentithecium fluviatile CBS 122367</name>
    <dbReference type="NCBI Taxonomy" id="1168545"/>
    <lineage>
        <taxon>Eukaryota</taxon>
        <taxon>Fungi</taxon>
        <taxon>Dikarya</taxon>
        <taxon>Ascomycota</taxon>
        <taxon>Pezizomycotina</taxon>
        <taxon>Dothideomycetes</taxon>
        <taxon>Pleosporomycetidae</taxon>
        <taxon>Pleosporales</taxon>
        <taxon>Massarineae</taxon>
        <taxon>Lentitheciaceae</taxon>
        <taxon>Lentithecium</taxon>
    </lineage>
</organism>
<keyword evidence="2" id="KW-0813">Transport</keyword>
<dbReference type="Pfam" id="PF07690">
    <property type="entry name" value="MFS_1"/>
    <property type="match status" value="1"/>
</dbReference>
<dbReference type="InterPro" id="IPR011701">
    <property type="entry name" value="MFS"/>
</dbReference>
<evidence type="ECO:0000256" key="3">
    <source>
        <dbReference type="ARBA" id="ARBA00022692"/>
    </source>
</evidence>
<keyword evidence="4" id="KW-1133">Transmembrane helix</keyword>
<proteinExistence type="predicted"/>
<feature type="domain" description="Major facilitator superfamily (MFS) profile" evidence="7">
    <location>
        <begin position="1"/>
        <end position="128"/>
    </location>
</feature>
<keyword evidence="9" id="KW-1185">Reference proteome</keyword>
<dbReference type="Proteomes" id="UP000799291">
    <property type="component" value="Unassembled WGS sequence"/>
</dbReference>
<keyword evidence="3" id="KW-0812">Transmembrane</keyword>
<dbReference type="PROSITE" id="PS50850">
    <property type="entry name" value="MFS"/>
    <property type="match status" value="1"/>
</dbReference>
<accession>A0A6G1JAY8</accession>
<keyword evidence="6" id="KW-0325">Glycoprotein</keyword>
<gene>
    <name evidence="8" type="ORF">K458DRAFT_386392</name>
</gene>
<evidence type="ECO:0000256" key="4">
    <source>
        <dbReference type="ARBA" id="ARBA00022989"/>
    </source>
</evidence>
<dbReference type="InterPro" id="IPR036259">
    <property type="entry name" value="MFS_trans_sf"/>
</dbReference>
<comment type="subcellular location">
    <subcellularLocation>
        <location evidence="1">Membrane</location>
        <topology evidence="1">Multi-pass membrane protein</topology>
    </subcellularLocation>
</comment>
<keyword evidence="5" id="KW-0472">Membrane</keyword>
<sequence length="128" mass="13680">MATRPLYPQLFEIFGSRIPMLVALVLSSVGNGISGSAKTLATTVAGHSLQGLGNVGVFQLSIRLIDELIPPSKCGAYMGLLMTMNLIGITRAPTIGGLLAQSSWGWCFYNQYTTLSSIACHHSDRFTS</sequence>
<name>A0A6G1JAY8_9PLEO</name>